<dbReference type="HOGENOM" id="CLU_2437573_0_0_11"/>
<reference evidence="2 3" key="1">
    <citation type="journal article" date="2012" name="J. Bacteriol.">
        <title>Genome Sequence of Radiation-Resistant Modestobacter marinus Strain BC501, a Representative Actinobacterium That Thrives on Calcareous Stone Surfaces.</title>
        <authorList>
            <person name="Normand P."/>
            <person name="Gury J."/>
            <person name="Pujic P."/>
            <person name="Chouaia B."/>
            <person name="Crotti E."/>
            <person name="Brusetti L."/>
            <person name="Daffonchio D."/>
            <person name="Vacherie B."/>
            <person name="Barbe V."/>
            <person name="Medigue C."/>
            <person name="Calteau A."/>
            <person name="Ghodhbane-Gtari F."/>
            <person name="Essoussi I."/>
            <person name="Nouioui I."/>
            <person name="Abbassi-Ghozzi I."/>
            <person name="Gtari M."/>
        </authorList>
    </citation>
    <scope>NUCLEOTIDE SEQUENCE [LARGE SCALE GENOMIC DNA]</scope>
    <source>
        <strain evidence="3">BC 501</strain>
    </source>
</reference>
<protein>
    <submittedName>
        <fullName evidence="2">Uncharacterized protein</fullName>
    </submittedName>
</protein>
<dbReference type="EMBL" id="FO203431">
    <property type="protein sequence ID" value="CCH87358.1"/>
    <property type="molecule type" value="Genomic_DNA"/>
</dbReference>
<gene>
    <name evidence="2" type="ordered locus">MODMU_1922</name>
</gene>
<dbReference type="KEGG" id="mmar:MODMU_1922"/>
<feature type="region of interest" description="Disordered" evidence="1">
    <location>
        <begin position="1"/>
        <end position="90"/>
    </location>
</feature>
<sequence>MKFGRRQGRRVHPGPASSAAETTSILARAAQAVSPHPVPETLNWRRPQPLLLKRGTAGQPPEPRLANHDRRPGASSRCTTTSDRQGLTQP</sequence>
<name>I4EVE5_MODI5</name>
<accession>I4EVE5</accession>
<evidence type="ECO:0000313" key="2">
    <source>
        <dbReference type="EMBL" id="CCH87358.1"/>
    </source>
</evidence>
<dbReference type="STRING" id="477641.MODMU_1922"/>
<proteinExistence type="predicted"/>
<dbReference type="AlphaFoldDB" id="I4EVE5"/>
<evidence type="ECO:0000256" key="1">
    <source>
        <dbReference type="SAM" id="MobiDB-lite"/>
    </source>
</evidence>
<organism evidence="2 3">
    <name type="scientific">Modestobacter italicus (strain DSM 44449 / CECT 9708 / BC 501)</name>
    <dbReference type="NCBI Taxonomy" id="2732864"/>
    <lineage>
        <taxon>Bacteria</taxon>
        <taxon>Bacillati</taxon>
        <taxon>Actinomycetota</taxon>
        <taxon>Actinomycetes</taxon>
        <taxon>Geodermatophilales</taxon>
        <taxon>Geodermatophilaceae</taxon>
        <taxon>Modestobacter</taxon>
    </lineage>
</organism>
<feature type="compositionally biased region" description="Basic residues" evidence="1">
    <location>
        <begin position="1"/>
        <end position="12"/>
    </location>
</feature>
<dbReference type="Proteomes" id="UP000006461">
    <property type="component" value="Chromosome"/>
</dbReference>
<feature type="compositionally biased region" description="Polar residues" evidence="1">
    <location>
        <begin position="76"/>
        <end position="90"/>
    </location>
</feature>
<keyword evidence="3" id="KW-1185">Reference proteome</keyword>
<evidence type="ECO:0000313" key="3">
    <source>
        <dbReference type="Proteomes" id="UP000006461"/>
    </source>
</evidence>